<proteinExistence type="predicted"/>
<reference evidence="1 2" key="1">
    <citation type="submission" date="2024-08" db="EMBL/GenBank/DDBJ databases">
        <title>Genome mining of Saccharopolyspora cebuensis PGLac3 from Nigerian medicinal plant.</title>
        <authorList>
            <person name="Ezeobiora C.E."/>
            <person name="Igbokwe N.H."/>
            <person name="Amin D.H."/>
            <person name="Mendie U.E."/>
        </authorList>
    </citation>
    <scope>NUCLEOTIDE SEQUENCE [LARGE SCALE GENOMIC DNA]</scope>
    <source>
        <strain evidence="1 2">PGLac3</strain>
    </source>
</reference>
<evidence type="ECO:0000313" key="2">
    <source>
        <dbReference type="Proteomes" id="UP001564626"/>
    </source>
</evidence>
<gene>
    <name evidence="1" type="ORF">AB8O55_09385</name>
</gene>
<evidence type="ECO:0008006" key="3">
    <source>
        <dbReference type="Google" id="ProtNLM"/>
    </source>
</evidence>
<keyword evidence="2" id="KW-1185">Reference proteome</keyword>
<dbReference type="EMBL" id="JBGEHV010000013">
    <property type="protein sequence ID" value="MEY8039606.1"/>
    <property type="molecule type" value="Genomic_DNA"/>
</dbReference>
<dbReference type="RefSeq" id="WP_345358542.1">
    <property type="nucleotide sequence ID" value="NZ_BAABII010000003.1"/>
</dbReference>
<organism evidence="1 2">
    <name type="scientific">Saccharopolyspora cebuensis</name>
    <dbReference type="NCBI Taxonomy" id="418759"/>
    <lineage>
        <taxon>Bacteria</taxon>
        <taxon>Bacillati</taxon>
        <taxon>Actinomycetota</taxon>
        <taxon>Actinomycetes</taxon>
        <taxon>Pseudonocardiales</taxon>
        <taxon>Pseudonocardiaceae</taxon>
        <taxon>Saccharopolyspora</taxon>
    </lineage>
</organism>
<comment type="caution">
    <text evidence="1">The sequence shown here is derived from an EMBL/GenBank/DDBJ whole genome shotgun (WGS) entry which is preliminary data.</text>
</comment>
<evidence type="ECO:0000313" key="1">
    <source>
        <dbReference type="EMBL" id="MEY8039606.1"/>
    </source>
</evidence>
<accession>A0ABV4CF35</accession>
<dbReference type="Proteomes" id="UP001564626">
    <property type="component" value="Unassembled WGS sequence"/>
</dbReference>
<sequence length="269" mass="27779">MSGREWSGAALPAGSGALRSRWRAASLAAGWPFPGDWPGGAVDAVCAAVVTGADGLVPLLADLGAARAEAGVGLAGALDDLAALHAASAPGAAAGLDPDAVPNWMVRAVALGWAEVTARHAIGREVRDPLTGLTTPGYLRTRLHEVYRWARAAGRTPADEHALITVSLRVPDHGHGYPRSMGMVLVAEVLRAVFDAGETVALLRASTAAVLAPRDRTLGVRCARVRHLAERKLAADPALRVPRPDPVSVSLEVLPAEPDQACALLAALT</sequence>
<protein>
    <recommendedName>
        <fullName evidence="3">GGDEF domain-containing protein</fullName>
    </recommendedName>
</protein>
<name>A0ABV4CF35_9PSEU</name>